<evidence type="ECO:0000256" key="1">
    <source>
        <dbReference type="SAM" id="MobiDB-lite"/>
    </source>
</evidence>
<feature type="compositionally biased region" description="Polar residues" evidence="1">
    <location>
        <begin position="281"/>
        <end position="296"/>
    </location>
</feature>
<feature type="compositionally biased region" description="Basic and acidic residues" evidence="1">
    <location>
        <begin position="147"/>
        <end position="157"/>
    </location>
</feature>
<name>A0ABD0NFB5_CIRMR</name>
<keyword evidence="3" id="KW-1185">Reference proteome</keyword>
<proteinExistence type="predicted"/>
<feature type="compositionally biased region" description="Polar residues" evidence="1">
    <location>
        <begin position="133"/>
        <end position="146"/>
    </location>
</feature>
<feature type="region of interest" description="Disordered" evidence="1">
    <location>
        <begin position="1"/>
        <end position="37"/>
    </location>
</feature>
<feature type="non-terminal residue" evidence="2">
    <location>
        <position position="1"/>
    </location>
</feature>
<feature type="region of interest" description="Disordered" evidence="1">
    <location>
        <begin position="261"/>
        <end position="356"/>
    </location>
</feature>
<comment type="caution">
    <text evidence="2">The sequence shown here is derived from an EMBL/GenBank/DDBJ whole genome shotgun (WGS) entry which is preliminary data.</text>
</comment>
<accession>A0ABD0NFB5</accession>
<feature type="region of interest" description="Disordered" evidence="1">
    <location>
        <begin position="57"/>
        <end position="119"/>
    </location>
</feature>
<evidence type="ECO:0000313" key="2">
    <source>
        <dbReference type="EMBL" id="KAL0160327.1"/>
    </source>
</evidence>
<reference evidence="2 3" key="1">
    <citation type="submission" date="2024-05" db="EMBL/GenBank/DDBJ databases">
        <title>Genome sequencing and assembly of Indian major carp, Cirrhinus mrigala (Hamilton, 1822).</title>
        <authorList>
            <person name="Mohindra V."/>
            <person name="Chowdhury L.M."/>
            <person name="Lal K."/>
            <person name="Jena J.K."/>
        </authorList>
    </citation>
    <scope>NUCLEOTIDE SEQUENCE [LARGE SCALE GENOMIC DNA]</scope>
    <source>
        <strain evidence="2">CM1030</strain>
        <tissue evidence="2">Blood</tissue>
    </source>
</reference>
<dbReference type="EMBL" id="JAMKFB020000022">
    <property type="protein sequence ID" value="KAL0160327.1"/>
    <property type="molecule type" value="Genomic_DNA"/>
</dbReference>
<feature type="compositionally biased region" description="Polar residues" evidence="1">
    <location>
        <begin position="7"/>
        <end position="37"/>
    </location>
</feature>
<evidence type="ECO:0000313" key="3">
    <source>
        <dbReference type="Proteomes" id="UP001529510"/>
    </source>
</evidence>
<protein>
    <submittedName>
        <fullName evidence="2">Uncharacterized protein</fullName>
    </submittedName>
</protein>
<feature type="compositionally biased region" description="Low complexity" evidence="1">
    <location>
        <begin position="313"/>
        <end position="327"/>
    </location>
</feature>
<dbReference type="Proteomes" id="UP001529510">
    <property type="component" value="Unassembled WGS sequence"/>
</dbReference>
<organism evidence="2 3">
    <name type="scientific">Cirrhinus mrigala</name>
    <name type="common">Mrigala</name>
    <dbReference type="NCBI Taxonomy" id="683832"/>
    <lineage>
        <taxon>Eukaryota</taxon>
        <taxon>Metazoa</taxon>
        <taxon>Chordata</taxon>
        <taxon>Craniata</taxon>
        <taxon>Vertebrata</taxon>
        <taxon>Euteleostomi</taxon>
        <taxon>Actinopterygii</taxon>
        <taxon>Neopterygii</taxon>
        <taxon>Teleostei</taxon>
        <taxon>Ostariophysi</taxon>
        <taxon>Cypriniformes</taxon>
        <taxon>Cyprinidae</taxon>
        <taxon>Labeoninae</taxon>
        <taxon>Labeonini</taxon>
        <taxon>Cirrhinus</taxon>
    </lineage>
</organism>
<dbReference type="AlphaFoldDB" id="A0ABD0NFB5"/>
<feature type="region of interest" description="Disordered" evidence="1">
    <location>
        <begin position="133"/>
        <end position="157"/>
    </location>
</feature>
<gene>
    <name evidence="2" type="ORF">M9458_044052</name>
</gene>
<sequence length="356" mass="38433">VIESGTADPTPSASKSFGSMRSSQQIWPLNNNGHFITQTSTPMEAKQASLEIMTIPVSRNNPENFSGEGKDLNEDGYPIPKGSPSALSAEDGKDGEGSGGKELPFTLDSQMNGSNDHGVPLETTVRWQLMSLQTTQQPTSASGSSEPNREKPTDTVEEARGEIVYVHRPIENHKNSPSNKVNVPFVKRKQDLIWTVEPETHSSSTTTTPSRLDPNEDKLTIQPATLETTTSHPEEEITTEDILCTPDPAVSSTWLPVVQEEVDTPQPPVPTIITTRAGPTDQPTSPDLKDTSQQAESRAGVSESFVLAQGWITSEPLSTEEPSSQTTGSPEETTTVAGMEINPSRSSGKRYSVSFC</sequence>